<sequence>MLSLSHSCGAIVTTMEDMQRDFGFSVQVYDATGWISSSYVKGYNKLSKAVKVEWNNRGFSTFHALLVASASFYLLLFSDVFQNDSYAEQMIDGKSTLSDTILGRNIKKNPLPSGYHLAREYPALREYPPLGGYPSPERCFKIAEGLPQKTAPTKQLKSGVKKEMGPFVHGTLDGVSPKVIHKSYINPTIVIRGNEF</sequence>
<gene>
    <name evidence="1" type="ORF">MRB53_002284</name>
</gene>
<reference evidence="1 2" key="1">
    <citation type="journal article" date="2022" name="Hortic Res">
        <title>A haplotype resolved chromosomal level avocado genome allows analysis of novel avocado genes.</title>
        <authorList>
            <person name="Nath O."/>
            <person name="Fletcher S.J."/>
            <person name="Hayward A."/>
            <person name="Shaw L.M."/>
            <person name="Masouleh A.K."/>
            <person name="Furtado A."/>
            <person name="Henry R.J."/>
            <person name="Mitter N."/>
        </authorList>
    </citation>
    <scope>NUCLEOTIDE SEQUENCE [LARGE SCALE GENOMIC DNA]</scope>
    <source>
        <strain evidence="2">cv. Hass</strain>
    </source>
</reference>
<accession>A0ACC2MUA3</accession>
<keyword evidence="2" id="KW-1185">Reference proteome</keyword>
<protein>
    <submittedName>
        <fullName evidence="1">Uncharacterized protein</fullName>
    </submittedName>
</protein>
<comment type="caution">
    <text evidence="1">The sequence shown here is derived from an EMBL/GenBank/DDBJ whole genome shotgun (WGS) entry which is preliminary data.</text>
</comment>
<evidence type="ECO:0000313" key="2">
    <source>
        <dbReference type="Proteomes" id="UP001234297"/>
    </source>
</evidence>
<dbReference type="EMBL" id="CM056809">
    <property type="protein sequence ID" value="KAJ8649261.1"/>
    <property type="molecule type" value="Genomic_DNA"/>
</dbReference>
<evidence type="ECO:0000313" key="1">
    <source>
        <dbReference type="EMBL" id="KAJ8649261.1"/>
    </source>
</evidence>
<dbReference type="Proteomes" id="UP001234297">
    <property type="component" value="Chromosome 1"/>
</dbReference>
<name>A0ACC2MUA3_PERAE</name>
<organism evidence="1 2">
    <name type="scientific">Persea americana</name>
    <name type="common">Avocado</name>
    <dbReference type="NCBI Taxonomy" id="3435"/>
    <lineage>
        <taxon>Eukaryota</taxon>
        <taxon>Viridiplantae</taxon>
        <taxon>Streptophyta</taxon>
        <taxon>Embryophyta</taxon>
        <taxon>Tracheophyta</taxon>
        <taxon>Spermatophyta</taxon>
        <taxon>Magnoliopsida</taxon>
        <taxon>Magnoliidae</taxon>
        <taxon>Laurales</taxon>
        <taxon>Lauraceae</taxon>
        <taxon>Persea</taxon>
    </lineage>
</organism>
<proteinExistence type="predicted"/>